<evidence type="ECO:0000256" key="5">
    <source>
        <dbReference type="ARBA" id="ARBA00022679"/>
    </source>
</evidence>
<keyword evidence="4" id="KW-0489">Methyltransferase</keyword>
<evidence type="ECO:0000256" key="3">
    <source>
        <dbReference type="ARBA" id="ARBA00011918"/>
    </source>
</evidence>
<keyword evidence="5" id="KW-0808">Transferase</keyword>
<dbReference type="PROSITE" id="PS00374">
    <property type="entry name" value="MGMT"/>
    <property type="match status" value="1"/>
</dbReference>
<dbReference type="Pfam" id="PF01035">
    <property type="entry name" value="DNA_binding_1"/>
    <property type="match status" value="1"/>
</dbReference>
<protein>
    <recommendedName>
        <fullName evidence="3">methylated-DNA--[protein]-cysteine S-methyltransferase</fullName>
        <ecNumber evidence="3">2.1.1.63</ecNumber>
    </recommendedName>
</protein>
<evidence type="ECO:0000256" key="1">
    <source>
        <dbReference type="ARBA" id="ARBA00001286"/>
    </source>
</evidence>
<evidence type="ECO:0000313" key="10">
    <source>
        <dbReference type="EMBL" id="QAA95498.1"/>
    </source>
</evidence>
<accession>A0A410GGU4</accession>
<dbReference type="PANTHER" id="PTHR10815:SF13">
    <property type="entry name" value="METHYLATED-DNA--PROTEIN-CYSTEINE METHYLTRANSFERASE"/>
    <property type="match status" value="1"/>
</dbReference>
<dbReference type="Gene3D" id="1.10.10.10">
    <property type="entry name" value="Winged helix-like DNA-binding domain superfamily/Winged helix DNA-binding domain"/>
    <property type="match status" value="1"/>
</dbReference>
<dbReference type="OrthoDB" id="9802228at2"/>
<dbReference type="AlphaFoldDB" id="A0A410GGU4"/>
<dbReference type="PANTHER" id="PTHR10815">
    <property type="entry name" value="METHYLATED-DNA--PROTEIN-CYSTEINE METHYLTRANSFERASE"/>
    <property type="match status" value="1"/>
</dbReference>
<evidence type="ECO:0000256" key="4">
    <source>
        <dbReference type="ARBA" id="ARBA00022603"/>
    </source>
</evidence>
<dbReference type="InterPro" id="IPR001497">
    <property type="entry name" value="MethylDNA_cys_MeTrfase_AS"/>
</dbReference>
<dbReference type="CDD" id="cd06445">
    <property type="entry name" value="ATase"/>
    <property type="match status" value="1"/>
</dbReference>
<dbReference type="FunFam" id="1.10.10.10:FF:000214">
    <property type="entry name" value="Methylated-DNA--protein-cysteine methyltransferase"/>
    <property type="match status" value="1"/>
</dbReference>
<dbReference type="KEGG" id="pus:CKA81_05960"/>
<organism evidence="10 11">
    <name type="scientific">Pollutimonas thiosulfatoxidans</name>
    <dbReference type="NCBI Taxonomy" id="2028345"/>
    <lineage>
        <taxon>Bacteria</taxon>
        <taxon>Pseudomonadati</taxon>
        <taxon>Pseudomonadota</taxon>
        <taxon>Betaproteobacteria</taxon>
        <taxon>Burkholderiales</taxon>
        <taxon>Alcaligenaceae</taxon>
        <taxon>Pollutimonas</taxon>
    </lineage>
</organism>
<comment type="catalytic activity">
    <reaction evidence="8">
        <text>a 6-O-methyl-2'-deoxyguanosine in DNA + L-cysteinyl-[protein] = S-methyl-L-cysteinyl-[protein] + a 2'-deoxyguanosine in DNA</text>
        <dbReference type="Rhea" id="RHEA:24000"/>
        <dbReference type="Rhea" id="RHEA-COMP:10131"/>
        <dbReference type="Rhea" id="RHEA-COMP:10132"/>
        <dbReference type="Rhea" id="RHEA-COMP:11367"/>
        <dbReference type="Rhea" id="RHEA-COMP:11368"/>
        <dbReference type="ChEBI" id="CHEBI:29950"/>
        <dbReference type="ChEBI" id="CHEBI:82612"/>
        <dbReference type="ChEBI" id="CHEBI:85445"/>
        <dbReference type="ChEBI" id="CHEBI:85448"/>
        <dbReference type="EC" id="2.1.1.63"/>
    </reaction>
</comment>
<dbReference type="SUPFAM" id="SSF53155">
    <property type="entry name" value="Methylated DNA-protein cysteine methyltransferase domain"/>
    <property type="match status" value="1"/>
</dbReference>
<dbReference type="SUPFAM" id="SSF46767">
    <property type="entry name" value="Methylated DNA-protein cysteine methyltransferase, C-terminal domain"/>
    <property type="match status" value="1"/>
</dbReference>
<evidence type="ECO:0000256" key="6">
    <source>
        <dbReference type="ARBA" id="ARBA00022763"/>
    </source>
</evidence>
<dbReference type="EMBL" id="CP022987">
    <property type="protein sequence ID" value="QAA95498.1"/>
    <property type="molecule type" value="Genomic_DNA"/>
</dbReference>
<dbReference type="NCBIfam" id="TIGR00589">
    <property type="entry name" value="ogt"/>
    <property type="match status" value="1"/>
</dbReference>
<evidence type="ECO:0000256" key="8">
    <source>
        <dbReference type="ARBA" id="ARBA00049348"/>
    </source>
</evidence>
<keyword evidence="11" id="KW-1185">Reference proteome</keyword>
<sequence length="125" mass="13446">MQDDTPASARRVLQLAHDELAEYFQGERRQFTVPLALEGTAFQKKVWQALLAIPYGQIVSYADVAAAAGLGAGHGRPVGTAVGRNPITIMVPCHRVLSSSGRLNGYTGGLERKYALLQREGLLLG</sequence>
<evidence type="ECO:0000313" key="11">
    <source>
        <dbReference type="Proteomes" id="UP000283474"/>
    </source>
</evidence>
<dbReference type="InterPro" id="IPR036631">
    <property type="entry name" value="MGMT_N_sf"/>
</dbReference>
<comment type="catalytic activity">
    <reaction evidence="1">
        <text>a 4-O-methyl-thymidine in DNA + L-cysteinyl-[protein] = a thymidine in DNA + S-methyl-L-cysteinyl-[protein]</text>
        <dbReference type="Rhea" id="RHEA:53428"/>
        <dbReference type="Rhea" id="RHEA-COMP:10131"/>
        <dbReference type="Rhea" id="RHEA-COMP:10132"/>
        <dbReference type="Rhea" id="RHEA-COMP:13555"/>
        <dbReference type="Rhea" id="RHEA-COMP:13556"/>
        <dbReference type="ChEBI" id="CHEBI:29950"/>
        <dbReference type="ChEBI" id="CHEBI:82612"/>
        <dbReference type="ChEBI" id="CHEBI:137386"/>
        <dbReference type="ChEBI" id="CHEBI:137387"/>
        <dbReference type="EC" id="2.1.1.63"/>
    </reaction>
</comment>
<gene>
    <name evidence="10" type="ORF">CKA81_05960</name>
</gene>
<keyword evidence="7" id="KW-0234">DNA repair</keyword>
<dbReference type="InterPro" id="IPR036217">
    <property type="entry name" value="MethylDNA_cys_MeTrfase_DNAb"/>
</dbReference>
<feature type="domain" description="Methylated-DNA-[protein]-cysteine S-methyltransferase DNA binding" evidence="9">
    <location>
        <begin position="41"/>
        <end position="121"/>
    </location>
</feature>
<name>A0A410GGU4_9BURK</name>
<dbReference type="InterPro" id="IPR036388">
    <property type="entry name" value="WH-like_DNA-bd_sf"/>
</dbReference>
<proteinExistence type="inferred from homology"/>
<dbReference type="EC" id="2.1.1.63" evidence="3"/>
<evidence type="ECO:0000256" key="7">
    <source>
        <dbReference type="ARBA" id="ARBA00023204"/>
    </source>
</evidence>
<dbReference type="Gene3D" id="3.30.160.70">
    <property type="entry name" value="Methylated DNA-protein cysteine methyltransferase domain"/>
    <property type="match status" value="1"/>
</dbReference>
<dbReference type="GO" id="GO:0032259">
    <property type="term" value="P:methylation"/>
    <property type="evidence" value="ECO:0007669"/>
    <property type="project" value="UniProtKB-KW"/>
</dbReference>
<evidence type="ECO:0000256" key="2">
    <source>
        <dbReference type="ARBA" id="ARBA00008711"/>
    </source>
</evidence>
<dbReference type="InterPro" id="IPR014048">
    <property type="entry name" value="MethylDNA_cys_MeTrfase_DNA-bd"/>
</dbReference>
<comment type="similarity">
    <text evidence="2">Belongs to the MGMT family.</text>
</comment>
<dbReference type="GO" id="GO:0006281">
    <property type="term" value="P:DNA repair"/>
    <property type="evidence" value="ECO:0007669"/>
    <property type="project" value="UniProtKB-KW"/>
</dbReference>
<dbReference type="GO" id="GO:0003908">
    <property type="term" value="F:methylated-DNA-[protein]-cysteine S-methyltransferase activity"/>
    <property type="evidence" value="ECO:0007669"/>
    <property type="project" value="UniProtKB-EC"/>
</dbReference>
<reference evidence="10 11" key="1">
    <citation type="submission" date="2017-08" db="EMBL/GenBank/DDBJ databases">
        <authorList>
            <person name="Park S.-J."/>
            <person name="Kim H."/>
        </authorList>
    </citation>
    <scope>NUCLEOTIDE SEQUENCE [LARGE SCALE GENOMIC DNA]</scope>
    <source>
        <strain evidence="11">ye3</strain>
    </source>
</reference>
<dbReference type="Proteomes" id="UP000283474">
    <property type="component" value="Chromosome"/>
</dbReference>
<evidence type="ECO:0000259" key="9">
    <source>
        <dbReference type="Pfam" id="PF01035"/>
    </source>
</evidence>
<keyword evidence="6" id="KW-0227">DNA damage</keyword>